<dbReference type="InterPro" id="IPR036390">
    <property type="entry name" value="WH_DNA-bd_sf"/>
</dbReference>
<dbReference type="PANTHER" id="PTHR43537">
    <property type="entry name" value="TRANSCRIPTIONAL REGULATOR, GNTR FAMILY"/>
    <property type="match status" value="1"/>
</dbReference>
<dbReference type="InterPro" id="IPR008920">
    <property type="entry name" value="TF_FadR/GntR_C"/>
</dbReference>
<dbReference type="GO" id="GO:0003677">
    <property type="term" value="F:DNA binding"/>
    <property type="evidence" value="ECO:0007669"/>
    <property type="project" value="UniProtKB-KW"/>
</dbReference>
<evidence type="ECO:0000259" key="4">
    <source>
        <dbReference type="PROSITE" id="PS50949"/>
    </source>
</evidence>
<dbReference type="InterPro" id="IPR000524">
    <property type="entry name" value="Tscrpt_reg_HTH_GntR"/>
</dbReference>
<evidence type="ECO:0000313" key="5">
    <source>
        <dbReference type="EMBL" id="ASP20990.1"/>
    </source>
</evidence>
<name>A0A222E4C2_9RHOB</name>
<protein>
    <submittedName>
        <fullName evidence="5">HTH-type transcriptional regulator McbR</fullName>
    </submittedName>
</protein>
<dbReference type="Gene3D" id="1.20.120.530">
    <property type="entry name" value="GntR ligand-binding domain-like"/>
    <property type="match status" value="1"/>
</dbReference>
<organism evidence="5 6">
    <name type="scientific">Antarctobacter heliothermus</name>
    <dbReference type="NCBI Taxonomy" id="74033"/>
    <lineage>
        <taxon>Bacteria</taxon>
        <taxon>Pseudomonadati</taxon>
        <taxon>Pseudomonadota</taxon>
        <taxon>Alphaproteobacteria</taxon>
        <taxon>Rhodobacterales</taxon>
        <taxon>Roseobacteraceae</taxon>
        <taxon>Antarctobacter</taxon>
    </lineage>
</organism>
<keyword evidence="6" id="KW-1185">Reference proteome</keyword>
<dbReference type="GO" id="GO:0003700">
    <property type="term" value="F:DNA-binding transcription factor activity"/>
    <property type="evidence" value="ECO:0007669"/>
    <property type="project" value="InterPro"/>
</dbReference>
<reference evidence="5 6" key="1">
    <citation type="submission" date="2017-07" db="EMBL/GenBank/DDBJ databases">
        <title>Genome Sequence of Antarctobacter heliothermus Strain SMS3 Isolated from a culture of the Diatom Skeletonema marinoi.</title>
        <authorList>
            <person name="Topel M."/>
            <person name="Pinder M.I.M."/>
            <person name="Johansson O.N."/>
            <person name="Kourtchenko O."/>
            <person name="Godhe A."/>
            <person name="Clarke A.K."/>
        </authorList>
    </citation>
    <scope>NUCLEOTIDE SEQUENCE [LARGE SCALE GENOMIC DNA]</scope>
    <source>
        <strain evidence="5 6">SMS3</strain>
    </source>
</reference>
<gene>
    <name evidence="5" type="ORF">ANTHELSMS3_02314</name>
</gene>
<feature type="domain" description="HTH gntR-type" evidence="4">
    <location>
        <begin position="10"/>
        <end position="77"/>
    </location>
</feature>
<dbReference type="SMART" id="SM00895">
    <property type="entry name" value="FCD"/>
    <property type="match status" value="1"/>
</dbReference>
<dbReference type="AlphaFoldDB" id="A0A222E4C2"/>
<evidence type="ECO:0000256" key="2">
    <source>
        <dbReference type="ARBA" id="ARBA00023125"/>
    </source>
</evidence>
<accession>A0A222E4C2</accession>
<evidence type="ECO:0000256" key="3">
    <source>
        <dbReference type="ARBA" id="ARBA00023163"/>
    </source>
</evidence>
<dbReference type="RefSeq" id="WP_094034968.1">
    <property type="nucleotide sequence ID" value="NZ_CP022540.1"/>
</dbReference>
<dbReference type="OrthoDB" id="9815654at2"/>
<dbReference type="KEGG" id="aht:ANTHELSMS3_02314"/>
<keyword evidence="1" id="KW-0805">Transcription regulation</keyword>
<evidence type="ECO:0000313" key="6">
    <source>
        <dbReference type="Proteomes" id="UP000203589"/>
    </source>
</evidence>
<sequence>MANLGQIESATIQTQVYQRLREGLFDGAFSPGQSLTIRNLAAGLGTSPMPVREALQRLVAERALVQLPNRTFQVTPFTTEMFRELTRVRMSVEGLAAGEAARRTRSEDVRTLQKLNKTMIRGIEKNDSDAIMKSNFRFHFALYEIAQMPQLMDIINGLWLRASPYLMNAHRNLEDPLPFFRAGTLFHERLIEACLVNDHRTAARAMAGDIWYSARYFRRNMELVNTGTAKKTKTPKRSKSRKD</sequence>
<dbReference type="Pfam" id="PF00392">
    <property type="entry name" value="GntR"/>
    <property type="match status" value="1"/>
</dbReference>
<dbReference type="Proteomes" id="UP000203589">
    <property type="component" value="Chromosome"/>
</dbReference>
<dbReference type="SUPFAM" id="SSF48008">
    <property type="entry name" value="GntR ligand-binding domain-like"/>
    <property type="match status" value="1"/>
</dbReference>
<dbReference type="InterPro" id="IPR036388">
    <property type="entry name" value="WH-like_DNA-bd_sf"/>
</dbReference>
<evidence type="ECO:0000256" key="1">
    <source>
        <dbReference type="ARBA" id="ARBA00023015"/>
    </source>
</evidence>
<proteinExistence type="predicted"/>
<dbReference type="Gene3D" id="1.10.10.10">
    <property type="entry name" value="Winged helix-like DNA-binding domain superfamily/Winged helix DNA-binding domain"/>
    <property type="match status" value="1"/>
</dbReference>
<dbReference type="EMBL" id="CP022540">
    <property type="protein sequence ID" value="ASP20990.1"/>
    <property type="molecule type" value="Genomic_DNA"/>
</dbReference>
<dbReference type="PANTHER" id="PTHR43537:SF39">
    <property type="entry name" value="HTH-TYPE TRANSCRIPTIONAL REGULATOR MCBR"/>
    <property type="match status" value="1"/>
</dbReference>
<dbReference type="Pfam" id="PF07729">
    <property type="entry name" value="FCD"/>
    <property type="match status" value="1"/>
</dbReference>
<dbReference type="InterPro" id="IPR011711">
    <property type="entry name" value="GntR_C"/>
</dbReference>
<dbReference type="PROSITE" id="PS50949">
    <property type="entry name" value="HTH_GNTR"/>
    <property type="match status" value="1"/>
</dbReference>
<dbReference type="SMART" id="SM00345">
    <property type="entry name" value="HTH_GNTR"/>
    <property type="match status" value="1"/>
</dbReference>
<dbReference type="SUPFAM" id="SSF46785">
    <property type="entry name" value="Winged helix' DNA-binding domain"/>
    <property type="match status" value="1"/>
</dbReference>
<keyword evidence="3" id="KW-0804">Transcription</keyword>
<keyword evidence="2" id="KW-0238">DNA-binding</keyword>